<dbReference type="Proteomes" id="UP000222542">
    <property type="component" value="Unassembled WGS sequence"/>
</dbReference>
<keyword evidence="6" id="KW-1133">Transmembrane helix</keyword>
<evidence type="ECO:0000256" key="2">
    <source>
        <dbReference type="ARBA" id="ARBA00010617"/>
    </source>
</evidence>
<keyword evidence="5" id="KW-0408">Iron</keyword>
<feature type="transmembrane region" description="Helical" evidence="6">
    <location>
        <begin position="120"/>
        <end position="139"/>
    </location>
</feature>
<evidence type="ECO:0000256" key="1">
    <source>
        <dbReference type="ARBA" id="ARBA00001971"/>
    </source>
</evidence>
<reference evidence="7 8" key="2">
    <citation type="journal article" date="2017" name="Genome Biol.">
        <title>New reference genome sequences of hot pepper reveal the massive evolution of plant disease-resistance genes by retroduplication.</title>
        <authorList>
            <person name="Kim S."/>
            <person name="Park J."/>
            <person name="Yeom S.I."/>
            <person name="Kim Y.M."/>
            <person name="Seo E."/>
            <person name="Kim K.T."/>
            <person name="Kim M.S."/>
            <person name="Lee J.M."/>
            <person name="Cheong K."/>
            <person name="Shin H.S."/>
            <person name="Kim S.B."/>
            <person name="Han K."/>
            <person name="Lee J."/>
            <person name="Park M."/>
            <person name="Lee H.A."/>
            <person name="Lee H.Y."/>
            <person name="Lee Y."/>
            <person name="Oh S."/>
            <person name="Lee J.H."/>
            <person name="Choi E."/>
            <person name="Choi E."/>
            <person name="Lee S.E."/>
            <person name="Jeon J."/>
            <person name="Kim H."/>
            <person name="Choi G."/>
            <person name="Song H."/>
            <person name="Lee J."/>
            <person name="Lee S.C."/>
            <person name="Kwon J.K."/>
            <person name="Lee H.Y."/>
            <person name="Koo N."/>
            <person name="Hong Y."/>
            <person name="Kim R.W."/>
            <person name="Kang W.H."/>
            <person name="Huh J.H."/>
            <person name="Kang B.C."/>
            <person name="Yang T.J."/>
            <person name="Lee Y.H."/>
            <person name="Bennetzen J.L."/>
            <person name="Choi D."/>
        </authorList>
    </citation>
    <scope>NUCLEOTIDE SEQUENCE [LARGE SCALE GENOMIC DNA]</scope>
    <source>
        <strain evidence="8">cv. CM334</strain>
    </source>
</reference>
<keyword evidence="6" id="KW-0812">Transmembrane</keyword>
<comment type="caution">
    <text evidence="7">The sequence shown here is derived from an EMBL/GenBank/DDBJ whole genome shotgun (WGS) entry which is preliminary data.</text>
</comment>
<accession>A0A2G2Y195</accession>
<keyword evidence="6" id="KW-0472">Membrane</keyword>
<dbReference type="Pfam" id="PF00067">
    <property type="entry name" value="p450"/>
    <property type="match status" value="1"/>
</dbReference>
<keyword evidence="4" id="KW-0560">Oxidoreductase</keyword>
<dbReference type="InterPro" id="IPR001128">
    <property type="entry name" value="Cyt_P450"/>
</dbReference>
<gene>
    <name evidence="7" type="ORF">T459_32659</name>
</gene>
<sequence length="369" mass="42154">MREIKQKDGRLREMVYMHASIYECMRRFPPIPLYSNEAVEDNVWPDGTKMKKGTSIIYHIFAMGRSQELWGSDWADFRPEKWLERRSGTSNGGDWNFITKDPFTYPVFQVGPRTCLGKEIVVVLMKMVVATILKLFRVIPALDNFSPHYNSIVVSRMKSGFPASMGFLMPIGILVIRMTNRHEKCGRKLKIILYTHATLQIPVKSSPKSFDAGRIQLKTMGGLLTYNFITCCFVFNCFTLLRNFPFIRPVLQEGFYLAISSLVAWLLTYNFLTLFFRQAPDLQFYLPVLQEGFGMFVELEDDSAELVCSTVGKLGVEHVAVRSMLDIVLEEQSIMDFGSDYAELGHELGFEPESHDNGVFLSVPAVQLQ</sequence>
<dbReference type="Gramene" id="PHT63508">
    <property type="protein sequence ID" value="PHT63508"/>
    <property type="gene ID" value="T459_32659"/>
</dbReference>
<dbReference type="GO" id="GO:0016705">
    <property type="term" value="F:oxidoreductase activity, acting on paired donors, with incorporation or reduction of molecular oxygen"/>
    <property type="evidence" value="ECO:0007669"/>
    <property type="project" value="InterPro"/>
</dbReference>
<proteinExistence type="inferred from homology"/>
<evidence type="ECO:0000256" key="6">
    <source>
        <dbReference type="SAM" id="Phobius"/>
    </source>
</evidence>
<dbReference type="EMBL" id="AYRZ02000031">
    <property type="protein sequence ID" value="PHT63508.1"/>
    <property type="molecule type" value="Genomic_DNA"/>
</dbReference>
<evidence type="ECO:0000256" key="5">
    <source>
        <dbReference type="ARBA" id="ARBA00023004"/>
    </source>
</evidence>
<name>A0A2G2Y195_CAPAN</name>
<feature type="transmembrane region" description="Helical" evidence="6">
    <location>
        <begin position="223"/>
        <end position="242"/>
    </location>
</feature>
<comment type="cofactor">
    <cofactor evidence="1">
        <name>heme</name>
        <dbReference type="ChEBI" id="CHEBI:30413"/>
    </cofactor>
</comment>
<keyword evidence="8" id="KW-1185">Reference proteome</keyword>
<dbReference type="SUPFAM" id="SSF48264">
    <property type="entry name" value="Cytochrome P450"/>
    <property type="match status" value="1"/>
</dbReference>
<evidence type="ECO:0000313" key="8">
    <source>
        <dbReference type="Proteomes" id="UP000222542"/>
    </source>
</evidence>
<reference evidence="7 8" key="1">
    <citation type="journal article" date="2014" name="Nat. Genet.">
        <title>Genome sequence of the hot pepper provides insights into the evolution of pungency in Capsicum species.</title>
        <authorList>
            <person name="Kim S."/>
            <person name="Park M."/>
            <person name="Yeom S.I."/>
            <person name="Kim Y.M."/>
            <person name="Lee J.M."/>
            <person name="Lee H.A."/>
            <person name="Seo E."/>
            <person name="Choi J."/>
            <person name="Cheong K."/>
            <person name="Kim K.T."/>
            <person name="Jung K."/>
            <person name="Lee G.W."/>
            <person name="Oh S.K."/>
            <person name="Bae C."/>
            <person name="Kim S.B."/>
            <person name="Lee H.Y."/>
            <person name="Kim S.Y."/>
            <person name="Kim M.S."/>
            <person name="Kang B.C."/>
            <person name="Jo Y.D."/>
            <person name="Yang H.B."/>
            <person name="Jeong H.J."/>
            <person name="Kang W.H."/>
            <person name="Kwon J.K."/>
            <person name="Shin C."/>
            <person name="Lim J.Y."/>
            <person name="Park J.H."/>
            <person name="Huh J.H."/>
            <person name="Kim J.S."/>
            <person name="Kim B.D."/>
            <person name="Cohen O."/>
            <person name="Paran I."/>
            <person name="Suh M.C."/>
            <person name="Lee S.B."/>
            <person name="Kim Y.K."/>
            <person name="Shin Y."/>
            <person name="Noh S.J."/>
            <person name="Park J."/>
            <person name="Seo Y.S."/>
            <person name="Kwon S.Y."/>
            <person name="Kim H.A."/>
            <person name="Park J.M."/>
            <person name="Kim H.J."/>
            <person name="Choi S.B."/>
            <person name="Bosland P.W."/>
            <person name="Reeves G."/>
            <person name="Jo S.H."/>
            <person name="Lee B.W."/>
            <person name="Cho H.T."/>
            <person name="Choi H.S."/>
            <person name="Lee M.S."/>
            <person name="Yu Y."/>
            <person name="Do Choi Y."/>
            <person name="Park B.S."/>
            <person name="van Deynze A."/>
            <person name="Ashrafi H."/>
            <person name="Hill T."/>
            <person name="Kim W.T."/>
            <person name="Pai H.S."/>
            <person name="Ahn H.K."/>
            <person name="Yeam I."/>
            <person name="Giovannoni J.J."/>
            <person name="Rose J.K."/>
            <person name="Sorensen I."/>
            <person name="Lee S.J."/>
            <person name="Kim R.W."/>
            <person name="Choi I.Y."/>
            <person name="Choi B.S."/>
            <person name="Lim J.S."/>
            <person name="Lee Y.H."/>
            <person name="Choi D."/>
        </authorList>
    </citation>
    <scope>NUCLEOTIDE SEQUENCE [LARGE SCALE GENOMIC DNA]</scope>
    <source>
        <strain evidence="8">cv. CM334</strain>
    </source>
</reference>
<dbReference type="Gene3D" id="1.10.630.10">
    <property type="entry name" value="Cytochrome P450"/>
    <property type="match status" value="1"/>
</dbReference>
<dbReference type="GO" id="GO:0020037">
    <property type="term" value="F:heme binding"/>
    <property type="evidence" value="ECO:0007669"/>
    <property type="project" value="InterPro"/>
</dbReference>
<protein>
    <submittedName>
        <fullName evidence="7">Uncharacterized protein</fullName>
    </submittedName>
</protein>
<organism evidence="7 8">
    <name type="scientific">Capsicum annuum</name>
    <name type="common">Capsicum pepper</name>
    <dbReference type="NCBI Taxonomy" id="4072"/>
    <lineage>
        <taxon>Eukaryota</taxon>
        <taxon>Viridiplantae</taxon>
        <taxon>Streptophyta</taxon>
        <taxon>Embryophyta</taxon>
        <taxon>Tracheophyta</taxon>
        <taxon>Spermatophyta</taxon>
        <taxon>Magnoliopsida</taxon>
        <taxon>eudicotyledons</taxon>
        <taxon>Gunneridae</taxon>
        <taxon>Pentapetalae</taxon>
        <taxon>asterids</taxon>
        <taxon>lamiids</taxon>
        <taxon>Solanales</taxon>
        <taxon>Solanaceae</taxon>
        <taxon>Solanoideae</taxon>
        <taxon>Capsiceae</taxon>
        <taxon>Capsicum</taxon>
    </lineage>
</organism>
<keyword evidence="3" id="KW-0479">Metal-binding</keyword>
<dbReference type="InterPro" id="IPR036396">
    <property type="entry name" value="Cyt_P450_sf"/>
</dbReference>
<feature type="transmembrane region" description="Helical" evidence="6">
    <location>
        <begin position="254"/>
        <end position="276"/>
    </location>
</feature>
<dbReference type="GO" id="GO:0004497">
    <property type="term" value="F:monooxygenase activity"/>
    <property type="evidence" value="ECO:0007669"/>
    <property type="project" value="InterPro"/>
</dbReference>
<feature type="transmembrane region" description="Helical" evidence="6">
    <location>
        <begin position="159"/>
        <end position="178"/>
    </location>
</feature>
<comment type="similarity">
    <text evidence="2">Belongs to the cytochrome P450 family.</text>
</comment>
<dbReference type="PANTHER" id="PTHR24296">
    <property type="entry name" value="CYTOCHROME P450"/>
    <property type="match status" value="1"/>
</dbReference>
<evidence type="ECO:0000256" key="4">
    <source>
        <dbReference type="ARBA" id="ARBA00023002"/>
    </source>
</evidence>
<evidence type="ECO:0000256" key="3">
    <source>
        <dbReference type="ARBA" id="ARBA00022723"/>
    </source>
</evidence>
<evidence type="ECO:0000313" key="7">
    <source>
        <dbReference type="EMBL" id="PHT63508.1"/>
    </source>
</evidence>
<dbReference type="GO" id="GO:0005506">
    <property type="term" value="F:iron ion binding"/>
    <property type="evidence" value="ECO:0007669"/>
    <property type="project" value="InterPro"/>
</dbReference>
<dbReference type="AlphaFoldDB" id="A0A2G2Y195"/>